<dbReference type="GO" id="GO:0016491">
    <property type="term" value="F:oxidoreductase activity"/>
    <property type="evidence" value="ECO:0007669"/>
    <property type="project" value="UniProtKB-KW"/>
</dbReference>
<evidence type="ECO:0000259" key="4">
    <source>
        <dbReference type="PROSITE" id="PS51471"/>
    </source>
</evidence>
<dbReference type="InterPro" id="IPR026992">
    <property type="entry name" value="DIOX_N"/>
</dbReference>
<comment type="similarity">
    <text evidence="1 2">Belongs to the iron/ascorbate-dependent oxidoreductase family.</text>
</comment>
<dbReference type="Gene3D" id="2.60.120.330">
    <property type="entry name" value="B-lactam Antibiotic, Isopenicillin N Synthase, Chain"/>
    <property type="match status" value="1"/>
</dbReference>
<feature type="compositionally biased region" description="Low complexity" evidence="3">
    <location>
        <begin position="209"/>
        <end position="219"/>
    </location>
</feature>
<dbReference type="InterPro" id="IPR050231">
    <property type="entry name" value="Iron_ascorbate_oxido_reductase"/>
</dbReference>
<keyword evidence="2" id="KW-0408">Iron</keyword>
<evidence type="ECO:0000313" key="6">
    <source>
        <dbReference type="Proteomes" id="UP001303115"/>
    </source>
</evidence>
<dbReference type="GO" id="GO:0046872">
    <property type="term" value="F:metal ion binding"/>
    <property type="evidence" value="ECO:0007669"/>
    <property type="project" value="UniProtKB-KW"/>
</dbReference>
<dbReference type="GO" id="GO:0044283">
    <property type="term" value="P:small molecule biosynthetic process"/>
    <property type="evidence" value="ECO:0007669"/>
    <property type="project" value="UniProtKB-ARBA"/>
</dbReference>
<evidence type="ECO:0000256" key="2">
    <source>
        <dbReference type="RuleBase" id="RU003682"/>
    </source>
</evidence>
<feature type="domain" description="Fe2OG dioxygenase" evidence="4">
    <location>
        <begin position="191"/>
        <end position="311"/>
    </location>
</feature>
<dbReference type="Proteomes" id="UP001303115">
    <property type="component" value="Unassembled WGS sequence"/>
</dbReference>
<protein>
    <recommendedName>
        <fullName evidence="4">Fe2OG dioxygenase domain-containing protein</fullName>
    </recommendedName>
</protein>
<accession>A0AAN6PL67</accession>
<keyword evidence="2" id="KW-0479">Metal-binding</keyword>
<dbReference type="InterPro" id="IPR044861">
    <property type="entry name" value="IPNS-like_FE2OG_OXY"/>
</dbReference>
<keyword evidence="6" id="KW-1185">Reference proteome</keyword>
<dbReference type="InterPro" id="IPR005123">
    <property type="entry name" value="Oxoglu/Fe-dep_dioxygenase_dom"/>
</dbReference>
<comment type="caution">
    <text evidence="5">The sequence shown here is derived from an EMBL/GenBank/DDBJ whole genome shotgun (WGS) entry which is preliminary data.</text>
</comment>
<dbReference type="Pfam" id="PF03171">
    <property type="entry name" value="2OG-FeII_Oxy"/>
    <property type="match status" value="1"/>
</dbReference>
<organism evidence="5 6">
    <name type="scientific">Parachaetomium inaequale</name>
    <dbReference type="NCBI Taxonomy" id="2588326"/>
    <lineage>
        <taxon>Eukaryota</taxon>
        <taxon>Fungi</taxon>
        <taxon>Dikarya</taxon>
        <taxon>Ascomycota</taxon>
        <taxon>Pezizomycotina</taxon>
        <taxon>Sordariomycetes</taxon>
        <taxon>Sordariomycetidae</taxon>
        <taxon>Sordariales</taxon>
        <taxon>Chaetomiaceae</taxon>
        <taxon>Parachaetomium</taxon>
    </lineage>
</organism>
<dbReference type="EMBL" id="MU854346">
    <property type="protein sequence ID" value="KAK4042075.1"/>
    <property type="molecule type" value="Genomic_DNA"/>
</dbReference>
<reference evidence="6" key="1">
    <citation type="journal article" date="2023" name="Mol. Phylogenet. Evol.">
        <title>Genome-scale phylogeny and comparative genomics of the fungal order Sordariales.</title>
        <authorList>
            <person name="Hensen N."/>
            <person name="Bonometti L."/>
            <person name="Westerberg I."/>
            <person name="Brannstrom I.O."/>
            <person name="Guillou S."/>
            <person name="Cros-Aarteil S."/>
            <person name="Calhoun S."/>
            <person name="Haridas S."/>
            <person name="Kuo A."/>
            <person name="Mondo S."/>
            <person name="Pangilinan J."/>
            <person name="Riley R."/>
            <person name="LaButti K."/>
            <person name="Andreopoulos B."/>
            <person name="Lipzen A."/>
            <person name="Chen C."/>
            <person name="Yan M."/>
            <person name="Daum C."/>
            <person name="Ng V."/>
            <person name="Clum A."/>
            <person name="Steindorff A."/>
            <person name="Ohm R.A."/>
            <person name="Martin F."/>
            <person name="Silar P."/>
            <person name="Natvig D.O."/>
            <person name="Lalanne C."/>
            <person name="Gautier V."/>
            <person name="Ament-Velasquez S.L."/>
            <person name="Kruys A."/>
            <person name="Hutchinson M.I."/>
            <person name="Powell A.J."/>
            <person name="Barry K."/>
            <person name="Miller A.N."/>
            <person name="Grigoriev I.V."/>
            <person name="Debuchy R."/>
            <person name="Gladieux P."/>
            <person name="Hiltunen Thoren M."/>
            <person name="Johannesson H."/>
        </authorList>
    </citation>
    <scope>NUCLEOTIDE SEQUENCE [LARGE SCALE GENOMIC DNA]</scope>
    <source>
        <strain evidence="6">CBS 284.82</strain>
    </source>
</reference>
<keyword evidence="2" id="KW-0560">Oxidoreductase</keyword>
<dbReference type="PROSITE" id="PS51471">
    <property type="entry name" value="FE2OG_OXY"/>
    <property type="match status" value="1"/>
</dbReference>
<evidence type="ECO:0000313" key="5">
    <source>
        <dbReference type="EMBL" id="KAK4042075.1"/>
    </source>
</evidence>
<proteinExistence type="inferred from homology"/>
<sequence>MPSPSDDIPPFPDNLPLAPIAIISHAKLLNGDQDEAARVLEAAKTDGFFDLNLQDTRQGEALLAESEQLRALAKDAFAAPLHEKLHYALERGVSLFGYKPAGTVKTTDRDQRPDTTEFFNISKDYLHNTPTPSRGTKPLTYPPQIENHRPLLQSFTRHGHACGMLILRTLASQLGLPPDEFTNLNLFDHPSGDHCRLTHKTPPPPPNPEAAAATTTGPAGNPPIGLPSHTDFGSVTILFNWLGGLQIESHGHQASREREWEWVKPLPSHAIVNLGDAMATFTNGVLKSAKHRVVPSPAATHRYSVVYFVRPHNDVPMKPLAQFANRDRDHAGAAAQQVAGKFSATLGPGQEVLAAGEWMRQRAVQLGN</sequence>
<evidence type="ECO:0000256" key="3">
    <source>
        <dbReference type="SAM" id="MobiDB-lite"/>
    </source>
</evidence>
<dbReference type="AlphaFoldDB" id="A0AAN6PL67"/>
<gene>
    <name evidence="5" type="ORF">C8A01DRAFT_44851</name>
</gene>
<dbReference type="SUPFAM" id="SSF51197">
    <property type="entry name" value="Clavaminate synthase-like"/>
    <property type="match status" value="1"/>
</dbReference>
<name>A0AAN6PL67_9PEZI</name>
<evidence type="ECO:0000256" key="1">
    <source>
        <dbReference type="ARBA" id="ARBA00008056"/>
    </source>
</evidence>
<dbReference type="PANTHER" id="PTHR47990">
    <property type="entry name" value="2-OXOGLUTARATE (2OG) AND FE(II)-DEPENDENT OXYGENASE SUPERFAMILY PROTEIN-RELATED"/>
    <property type="match status" value="1"/>
</dbReference>
<feature type="region of interest" description="Disordered" evidence="3">
    <location>
        <begin position="195"/>
        <end position="222"/>
    </location>
</feature>
<dbReference type="Pfam" id="PF14226">
    <property type="entry name" value="DIOX_N"/>
    <property type="match status" value="1"/>
</dbReference>
<dbReference type="InterPro" id="IPR027443">
    <property type="entry name" value="IPNS-like_sf"/>
</dbReference>